<feature type="compositionally biased region" description="Low complexity" evidence="1">
    <location>
        <begin position="427"/>
        <end position="441"/>
    </location>
</feature>
<evidence type="ECO:0000313" key="4">
    <source>
        <dbReference type="Proteomes" id="UP000230002"/>
    </source>
</evidence>
<feature type="region of interest" description="Disordered" evidence="1">
    <location>
        <begin position="125"/>
        <end position="228"/>
    </location>
</feature>
<dbReference type="OrthoDB" id="438553at2759"/>
<comment type="caution">
    <text evidence="3">The sequence shown here is derived from an EMBL/GenBank/DDBJ whole genome shotgun (WGS) entry which is preliminary data.</text>
</comment>
<protein>
    <recommendedName>
        <fullName evidence="2">Nab2 type CCCH zinc finger 4 domain-containing protein</fullName>
    </recommendedName>
</protein>
<name>A0A2G8SB57_9APHY</name>
<proteinExistence type="predicted"/>
<feature type="domain" description="Nab2 type CCCH zinc finger 4" evidence="2">
    <location>
        <begin position="233"/>
        <end position="250"/>
    </location>
</feature>
<dbReference type="EMBL" id="AYKW01000012">
    <property type="protein sequence ID" value="PIL30997.1"/>
    <property type="molecule type" value="Genomic_DNA"/>
</dbReference>
<feature type="compositionally biased region" description="Low complexity" evidence="1">
    <location>
        <begin position="194"/>
        <end position="214"/>
    </location>
</feature>
<feature type="region of interest" description="Disordered" evidence="1">
    <location>
        <begin position="1"/>
        <end position="36"/>
    </location>
</feature>
<feature type="region of interest" description="Disordered" evidence="1">
    <location>
        <begin position="418"/>
        <end position="449"/>
    </location>
</feature>
<dbReference type="Pfam" id="PF21803">
    <property type="entry name" value="Nab2-zf4"/>
    <property type="match status" value="2"/>
</dbReference>
<dbReference type="AlphaFoldDB" id="A0A2G8SB57"/>
<evidence type="ECO:0000256" key="1">
    <source>
        <dbReference type="SAM" id="MobiDB-lite"/>
    </source>
</evidence>
<evidence type="ECO:0000313" key="3">
    <source>
        <dbReference type="EMBL" id="PIL30997.1"/>
    </source>
</evidence>
<dbReference type="Proteomes" id="UP000230002">
    <property type="component" value="Unassembled WGS sequence"/>
</dbReference>
<reference evidence="3 4" key="1">
    <citation type="journal article" date="2015" name="Sci. Rep.">
        <title>Chromosome-level genome map provides insights into diverse defense mechanisms in the medicinal fungus Ganoderma sinense.</title>
        <authorList>
            <person name="Zhu Y."/>
            <person name="Xu J."/>
            <person name="Sun C."/>
            <person name="Zhou S."/>
            <person name="Xu H."/>
            <person name="Nelson D.R."/>
            <person name="Qian J."/>
            <person name="Song J."/>
            <person name="Luo H."/>
            <person name="Xiang L."/>
            <person name="Li Y."/>
            <person name="Xu Z."/>
            <person name="Ji A."/>
            <person name="Wang L."/>
            <person name="Lu S."/>
            <person name="Hayward A."/>
            <person name="Sun W."/>
            <person name="Li X."/>
            <person name="Schwartz D.C."/>
            <person name="Wang Y."/>
            <person name="Chen S."/>
        </authorList>
    </citation>
    <scope>NUCLEOTIDE SEQUENCE [LARGE SCALE GENOMIC DNA]</scope>
    <source>
        <strain evidence="3 4">ZZ0214-1</strain>
    </source>
</reference>
<keyword evidence="4" id="KW-1185">Reference proteome</keyword>
<feature type="region of interest" description="Disordered" evidence="1">
    <location>
        <begin position="388"/>
        <end position="407"/>
    </location>
</feature>
<organism evidence="3 4">
    <name type="scientific">Ganoderma sinense ZZ0214-1</name>
    <dbReference type="NCBI Taxonomy" id="1077348"/>
    <lineage>
        <taxon>Eukaryota</taxon>
        <taxon>Fungi</taxon>
        <taxon>Dikarya</taxon>
        <taxon>Basidiomycota</taxon>
        <taxon>Agaricomycotina</taxon>
        <taxon>Agaricomycetes</taxon>
        <taxon>Polyporales</taxon>
        <taxon>Polyporaceae</taxon>
        <taxon>Ganoderma</taxon>
    </lineage>
</organism>
<dbReference type="Pfam" id="PF14608">
    <property type="entry name" value="zf-CCCH_2"/>
    <property type="match status" value="2"/>
</dbReference>
<gene>
    <name evidence="3" type="ORF">GSI_05690</name>
</gene>
<dbReference type="STRING" id="1077348.A0A2G8SB57"/>
<dbReference type="Gene3D" id="4.10.1000.40">
    <property type="match status" value="2"/>
</dbReference>
<sequence>MFRDRDGHGPNNSRSLLDRVGPRGGHGPQFKPHDDVQARIDSITSGGPPDPNLMMMNGGFPMNGMPGMDMATMGMANPLMLQELMMSQMAMMSQIAGAMGIMNPATGQFMNNGFPIQPGMGDMNGFNNGMGGQMGQAGEGNGRGRGRGRGGQMRGTGRGRGGHIGPHGGEPSVNEAPPAPIPATSPPRPPAPPSLSTSAPSAPAAPTAITPSSSGGSVRPGFVAPERPQSPTLCKFNLKCTNPLCRYSHPSPVATAESGVVLSNDPCENGKDCKDKDCIKAHVSPAVVNPNAEVPKAQTFVSSPAPAPQGAVPCRYGLACTRPNCSFSHPPRPSSHHLSVPCKFGAACTRSTCPYQHPEGRVLPTAFHRGLATTGGMINVPAPETGSIGAPSHHKSVTFKRPDGTPTTAAELEKKVKEMEERKNEAQKAIAQAQAGQKGDASSTVPISA</sequence>
<feature type="compositionally biased region" description="Gly residues" evidence="1">
    <location>
        <begin position="128"/>
        <end position="168"/>
    </location>
</feature>
<feature type="compositionally biased region" description="Pro residues" evidence="1">
    <location>
        <begin position="177"/>
        <end position="193"/>
    </location>
</feature>
<feature type="domain" description="Nab2 type CCCH zinc finger 4" evidence="2">
    <location>
        <begin position="261"/>
        <end position="282"/>
    </location>
</feature>
<dbReference type="InterPro" id="IPR049017">
    <property type="entry name" value="Nab2_Znf4"/>
</dbReference>
<evidence type="ECO:0000259" key="2">
    <source>
        <dbReference type="Pfam" id="PF21803"/>
    </source>
</evidence>
<accession>A0A2G8SB57</accession>